<dbReference type="PANTHER" id="PTHR32438">
    <property type="entry name" value="4-ALPHA-GLUCANOTRANSFERASE DPE1, CHLOROPLASTIC/AMYLOPLASTIC"/>
    <property type="match status" value="1"/>
</dbReference>
<protein>
    <recommendedName>
        <fullName evidence="3">4-alpha-glucanotransferase</fullName>
        <ecNumber evidence="3">2.4.1.25</ecNumber>
    </recommendedName>
    <alternativeName>
        <fullName evidence="7">Amylomaltase</fullName>
    </alternativeName>
    <alternativeName>
        <fullName evidence="8">Disproportionating enzyme</fullName>
    </alternativeName>
</protein>
<comment type="similarity">
    <text evidence="2">Belongs to the disproportionating enzyme family.</text>
</comment>
<dbReference type="AlphaFoldDB" id="A0AAV7DTN0"/>
<dbReference type="PANTHER" id="PTHR32438:SF5">
    <property type="entry name" value="4-ALPHA-GLUCANOTRANSFERASE DPE1, CHLOROPLASTIC_AMYLOPLASTIC"/>
    <property type="match status" value="1"/>
</dbReference>
<evidence type="ECO:0000256" key="5">
    <source>
        <dbReference type="ARBA" id="ARBA00022679"/>
    </source>
</evidence>
<dbReference type="GO" id="GO:0005975">
    <property type="term" value="P:carbohydrate metabolic process"/>
    <property type="evidence" value="ECO:0007669"/>
    <property type="project" value="InterPro"/>
</dbReference>
<evidence type="ECO:0000256" key="1">
    <source>
        <dbReference type="ARBA" id="ARBA00000439"/>
    </source>
</evidence>
<proteinExistence type="inferred from homology"/>
<evidence type="ECO:0000256" key="3">
    <source>
        <dbReference type="ARBA" id="ARBA00012560"/>
    </source>
</evidence>
<keyword evidence="6" id="KW-0119">Carbohydrate metabolism</keyword>
<keyword evidence="10" id="KW-1185">Reference proteome</keyword>
<comment type="catalytic activity">
    <reaction evidence="1">
        <text>Transfers a segment of a (1-&gt;4)-alpha-D-glucan to a new position in an acceptor, which may be glucose or a (1-&gt;4)-alpha-D-glucan.</text>
        <dbReference type="EC" id="2.4.1.25"/>
    </reaction>
</comment>
<organism evidence="9 10">
    <name type="scientific">Aristolochia fimbriata</name>
    <name type="common">White veined hardy Dutchman's pipe vine</name>
    <dbReference type="NCBI Taxonomy" id="158543"/>
    <lineage>
        <taxon>Eukaryota</taxon>
        <taxon>Viridiplantae</taxon>
        <taxon>Streptophyta</taxon>
        <taxon>Embryophyta</taxon>
        <taxon>Tracheophyta</taxon>
        <taxon>Spermatophyta</taxon>
        <taxon>Magnoliopsida</taxon>
        <taxon>Magnoliidae</taxon>
        <taxon>Piperales</taxon>
        <taxon>Aristolochiaceae</taxon>
        <taxon>Aristolochia</taxon>
    </lineage>
</organism>
<dbReference type="EMBL" id="JAINDJ010000008">
    <property type="protein sequence ID" value="KAG9440000.1"/>
    <property type="molecule type" value="Genomic_DNA"/>
</dbReference>
<evidence type="ECO:0000256" key="2">
    <source>
        <dbReference type="ARBA" id="ARBA00005684"/>
    </source>
</evidence>
<dbReference type="EC" id="2.4.1.25" evidence="3"/>
<dbReference type="GO" id="GO:0004134">
    <property type="term" value="F:4-alpha-glucanotransferase activity"/>
    <property type="evidence" value="ECO:0007669"/>
    <property type="project" value="UniProtKB-EC"/>
</dbReference>
<gene>
    <name evidence="9" type="ORF">H6P81_020165</name>
</gene>
<evidence type="ECO:0000256" key="7">
    <source>
        <dbReference type="ARBA" id="ARBA00031423"/>
    </source>
</evidence>
<dbReference type="SUPFAM" id="SSF51445">
    <property type="entry name" value="(Trans)glycosidases"/>
    <property type="match status" value="1"/>
</dbReference>
<dbReference type="Gene3D" id="3.20.20.80">
    <property type="entry name" value="Glycosidases"/>
    <property type="match status" value="2"/>
</dbReference>
<dbReference type="InterPro" id="IPR017853">
    <property type="entry name" value="GH"/>
</dbReference>
<evidence type="ECO:0000313" key="9">
    <source>
        <dbReference type="EMBL" id="KAG9440000.1"/>
    </source>
</evidence>
<evidence type="ECO:0000256" key="8">
    <source>
        <dbReference type="ARBA" id="ARBA00031501"/>
    </source>
</evidence>
<dbReference type="Proteomes" id="UP000825729">
    <property type="component" value="Unassembled WGS sequence"/>
</dbReference>
<name>A0AAV7DTN0_ARIFI</name>
<keyword evidence="4" id="KW-0328">Glycosyltransferase</keyword>
<keyword evidence="5" id="KW-0808">Transferase</keyword>
<evidence type="ECO:0000313" key="10">
    <source>
        <dbReference type="Proteomes" id="UP000825729"/>
    </source>
</evidence>
<comment type="caution">
    <text evidence="9">The sequence shown here is derived from an EMBL/GenBank/DDBJ whole genome shotgun (WGS) entry which is preliminary data.</text>
</comment>
<dbReference type="InterPro" id="IPR003385">
    <property type="entry name" value="Glyco_hydro_77"/>
</dbReference>
<dbReference type="Pfam" id="PF02446">
    <property type="entry name" value="Glyco_hydro_77"/>
    <property type="match status" value="2"/>
</dbReference>
<reference evidence="9 10" key="1">
    <citation type="submission" date="2021-07" db="EMBL/GenBank/DDBJ databases">
        <title>The Aristolochia fimbriata genome: insights into angiosperm evolution, floral development and chemical biosynthesis.</title>
        <authorList>
            <person name="Jiao Y."/>
        </authorList>
    </citation>
    <scope>NUCLEOTIDE SEQUENCE [LARGE SCALE GENOMIC DNA]</scope>
    <source>
        <strain evidence="9">IBCAS-2021</strain>
        <tissue evidence="9">Leaf</tissue>
    </source>
</reference>
<evidence type="ECO:0000256" key="4">
    <source>
        <dbReference type="ARBA" id="ARBA00022676"/>
    </source>
</evidence>
<sequence length="211" mass="23383">MQIDVFIAEHFLFQRQWQKVCTYAQMKGIKIMGDMPIYVGYHSADVWANKKMFLLDRSGFPVLVSGVPPDAFSELVNYGAVHFIIGRLWGKMGLAGFWAVPAEAKVAMVGNWKAGPRKAFFDAILKVIGKIDIIAEDLGVITEDVVQLRKAIGAPGMAVLQFAFGSGPDNPHLLHNHEQDQVVYTGTHDNDTVVGWWDSLGEEEKSNVGLH</sequence>
<accession>A0AAV7DTN0</accession>
<evidence type="ECO:0000256" key="6">
    <source>
        <dbReference type="ARBA" id="ARBA00023277"/>
    </source>
</evidence>